<name>A0A8H6MLG2_9PEZI</name>
<gene>
    <name evidence="1" type="ORF">CSOJ01_13186</name>
</gene>
<dbReference type="EMBL" id="WIGN01000370">
    <property type="protein sequence ID" value="KAF6796438.1"/>
    <property type="molecule type" value="Genomic_DNA"/>
</dbReference>
<organism evidence="1 2">
    <name type="scientific">Colletotrichum sojae</name>
    <dbReference type="NCBI Taxonomy" id="2175907"/>
    <lineage>
        <taxon>Eukaryota</taxon>
        <taxon>Fungi</taxon>
        <taxon>Dikarya</taxon>
        <taxon>Ascomycota</taxon>
        <taxon>Pezizomycotina</taxon>
        <taxon>Sordariomycetes</taxon>
        <taxon>Hypocreomycetidae</taxon>
        <taxon>Glomerellales</taxon>
        <taxon>Glomerellaceae</taxon>
        <taxon>Colletotrichum</taxon>
        <taxon>Colletotrichum orchidearum species complex</taxon>
    </lineage>
</organism>
<dbReference type="Proteomes" id="UP000652219">
    <property type="component" value="Unassembled WGS sequence"/>
</dbReference>
<sequence>MPVPGLSAGAAKGKCGIATYDDDDADALETNERFVGAAAINYQRSTVLDETSRVVMRVVCGAGLVNGVPAC</sequence>
<reference evidence="1 2" key="1">
    <citation type="journal article" date="2020" name="Phytopathology">
        <title>Genome Sequence Resources of Colletotrichum truncatum, C. plurivorum, C. musicola, and C. sojae: Four Species Pathogenic to Soybean (Glycine max).</title>
        <authorList>
            <person name="Rogerio F."/>
            <person name="Boufleur T.R."/>
            <person name="Ciampi-Guillardi M."/>
            <person name="Sukno S.A."/>
            <person name="Thon M.R."/>
            <person name="Massola Junior N.S."/>
            <person name="Baroncelli R."/>
        </authorList>
    </citation>
    <scope>NUCLEOTIDE SEQUENCE [LARGE SCALE GENOMIC DNA]</scope>
    <source>
        <strain evidence="1 2">LFN0009</strain>
    </source>
</reference>
<keyword evidence="2" id="KW-1185">Reference proteome</keyword>
<comment type="caution">
    <text evidence="1">The sequence shown here is derived from an EMBL/GenBank/DDBJ whole genome shotgun (WGS) entry which is preliminary data.</text>
</comment>
<accession>A0A8H6MLG2</accession>
<evidence type="ECO:0000313" key="1">
    <source>
        <dbReference type="EMBL" id="KAF6796438.1"/>
    </source>
</evidence>
<proteinExistence type="predicted"/>
<evidence type="ECO:0000313" key="2">
    <source>
        <dbReference type="Proteomes" id="UP000652219"/>
    </source>
</evidence>
<protein>
    <submittedName>
        <fullName evidence="1">Uncharacterized protein</fullName>
    </submittedName>
</protein>
<dbReference type="AlphaFoldDB" id="A0A8H6MLG2"/>